<name>A0A2S2PZF5_9HEMI</name>
<accession>A0A2S2PZF5</accession>
<reference evidence="1" key="1">
    <citation type="submission" date="2018-04" db="EMBL/GenBank/DDBJ databases">
        <title>Transcriptome assembly of Sipha flava.</title>
        <authorList>
            <person name="Scully E.D."/>
            <person name="Geib S.M."/>
            <person name="Palmer N.A."/>
            <person name="Koch K."/>
            <person name="Bradshaw J."/>
            <person name="Heng-Moss T."/>
            <person name="Sarath G."/>
        </authorList>
    </citation>
    <scope>NUCLEOTIDE SEQUENCE</scope>
</reference>
<evidence type="ECO:0000313" key="1">
    <source>
        <dbReference type="EMBL" id="MBY70750.1"/>
    </source>
</evidence>
<protein>
    <submittedName>
        <fullName evidence="1">Uncharacterized protein</fullName>
    </submittedName>
</protein>
<sequence length="101" mass="11760">MWVHSHVGIPGNEKADTTAYETTSSPSFIKINTLTSSETFNIIHHKMMEECQTFYLNLPLSNKLRNVKLFLKKLKYPPNTKRRKEVKIERVKIGHSHLTHV</sequence>
<gene>
    <name evidence="1" type="ORF">g.184857</name>
</gene>
<dbReference type="AlphaFoldDB" id="A0A2S2PZF5"/>
<dbReference type="EMBL" id="GGMS01001547">
    <property type="protein sequence ID" value="MBY70750.1"/>
    <property type="molecule type" value="Transcribed_RNA"/>
</dbReference>
<proteinExistence type="predicted"/>
<organism evidence="1">
    <name type="scientific">Sipha flava</name>
    <name type="common">yellow sugarcane aphid</name>
    <dbReference type="NCBI Taxonomy" id="143950"/>
    <lineage>
        <taxon>Eukaryota</taxon>
        <taxon>Metazoa</taxon>
        <taxon>Ecdysozoa</taxon>
        <taxon>Arthropoda</taxon>
        <taxon>Hexapoda</taxon>
        <taxon>Insecta</taxon>
        <taxon>Pterygota</taxon>
        <taxon>Neoptera</taxon>
        <taxon>Paraneoptera</taxon>
        <taxon>Hemiptera</taxon>
        <taxon>Sternorrhyncha</taxon>
        <taxon>Aphidomorpha</taxon>
        <taxon>Aphidoidea</taxon>
        <taxon>Aphididae</taxon>
        <taxon>Sipha</taxon>
    </lineage>
</organism>